<feature type="transmembrane region" description="Helical" evidence="8">
    <location>
        <begin position="188"/>
        <end position="207"/>
    </location>
</feature>
<dbReference type="GO" id="GO:0005886">
    <property type="term" value="C:plasma membrane"/>
    <property type="evidence" value="ECO:0007669"/>
    <property type="project" value="UniProtKB-SubCell"/>
</dbReference>
<feature type="transmembrane region" description="Helical" evidence="8">
    <location>
        <begin position="37"/>
        <end position="58"/>
    </location>
</feature>
<gene>
    <name evidence="8" type="primary">mdtD</name>
    <name evidence="10" type="ORF">EDC52_11429</name>
</gene>
<sequence length="495" mass="53392">MALHQLSRVDRQMRWHPFTRRPLTQEAAQTTTVRWQLWTVAFGFFMQALDTTIVNTALPAMARSLNENPLHMHSVIVSYVLTVAVMLPASGWLADRVGVRKVFFSAIVLFTLGSLLCARAQSLDVLVMARVIQGVGGAMMVPIGRLTVLKIVPRAQYMAAMAFVTLPGQVGPLMGPALGGLLVEYASWHWIFLINVPVGIIGAVVTWKLMPDNRMPAAGFDLFGFLLLALGMATLTLSLDGHKTLGLSLGLVAILAITGVLALTGYWLHARHNDMALFNLRLFDTPTFSIGLLGSLFGRIGSGMLPFMTPMFLQLGMGFSPFHAGLMMIPMVLGSMGIKRMIVQIVNRFGYRAVLTGATLALSVITLIFPLAAMAGWTYALPVILLCQGMVNAMRFTSMNTVTLKDLPDALASGGNSLLSMVMQLSMSLGVTTAGMLLGAFALPLTAAGSGDIHPVFLATYLCMALIIALPALIFARIPTDSTPSALLSRRENRK</sequence>
<evidence type="ECO:0000256" key="5">
    <source>
        <dbReference type="ARBA" id="ARBA00022692"/>
    </source>
</evidence>
<evidence type="ECO:0000313" key="10">
    <source>
        <dbReference type="EMBL" id="TCV91922.1"/>
    </source>
</evidence>
<evidence type="ECO:0000256" key="8">
    <source>
        <dbReference type="HAMAP-Rule" id="MF_01577"/>
    </source>
</evidence>
<evidence type="ECO:0000256" key="4">
    <source>
        <dbReference type="ARBA" id="ARBA00022519"/>
    </source>
</evidence>
<evidence type="ECO:0000256" key="6">
    <source>
        <dbReference type="ARBA" id="ARBA00022989"/>
    </source>
</evidence>
<dbReference type="PROSITE" id="PS50850">
    <property type="entry name" value="MFS"/>
    <property type="match status" value="1"/>
</dbReference>
<comment type="subcellular location">
    <subcellularLocation>
        <location evidence="1">Cell inner membrane</location>
        <topology evidence="1">Multi-pass membrane protein</topology>
    </subcellularLocation>
    <subcellularLocation>
        <location evidence="8">Cell membrane</location>
        <topology evidence="8">Multi-pass membrane protein</topology>
    </subcellularLocation>
</comment>
<feature type="transmembrane region" description="Helical" evidence="8">
    <location>
        <begin position="245"/>
        <end position="268"/>
    </location>
</feature>
<dbReference type="PANTHER" id="PTHR42718:SF46">
    <property type="entry name" value="BLR6921 PROTEIN"/>
    <property type="match status" value="1"/>
</dbReference>
<feature type="transmembrane region" description="Helical" evidence="8">
    <location>
        <begin position="379"/>
        <end position="397"/>
    </location>
</feature>
<proteinExistence type="inferred from homology"/>
<keyword evidence="11" id="KW-1185">Reference proteome</keyword>
<feature type="transmembrane region" description="Helical" evidence="8">
    <location>
        <begin position="160"/>
        <end position="182"/>
    </location>
</feature>
<feature type="domain" description="Major facilitator superfamily (MFS) profile" evidence="9">
    <location>
        <begin position="36"/>
        <end position="483"/>
    </location>
</feature>
<protein>
    <recommendedName>
        <fullName evidence="8">Putative multidrug resistance protein MdtD</fullName>
    </recommendedName>
</protein>
<dbReference type="FunFam" id="1.20.1250.20:FF:000021">
    <property type="entry name" value="Putative multidrug resistance protein MdtD"/>
    <property type="match status" value="1"/>
</dbReference>
<dbReference type="InterPro" id="IPR020846">
    <property type="entry name" value="MFS_dom"/>
</dbReference>
<feature type="transmembrane region" description="Helical" evidence="8">
    <location>
        <begin position="455"/>
        <end position="476"/>
    </location>
</feature>
<evidence type="ECO:0000256" key="2">
    <source>
        <dbReference type="ARBA" id="ARBA00022448"/>
    </source>
</evidence>
<keyword evidence="2 8" id="KW-0813">Transport</keyword>
<dbReference type="Pfam" id="PF07690">
    <property type="entry name" value="MFS_1"/>
    <property type="match status" value="1"/>
</dbReference>
<feature type="transmembrane region" description="Helical" evidence="8">
    <location>
        <begin position="280"/>
        <end position="300"/>
    </location>
</feature>
<reference evidence="10 11" key="1">
    <citation type="submission" date="2019-03" db="EMBL/GenBank/DDBJ databases">
        <title>Genomic Encyclopedia of Type Strains, Phase IV (KMG-IV): sequencing the most valuable type-strain genomes for metagenomic binning, comparative biology and taxonomic classification.</title>
        <authorList>
            <person name="Goeker M."/>
        </authorList>
    </citation>
    <scope>NUCLEOTIDE SEQUENCE [LARGE SCALE GENOMIC DNA]</scope>
    <source>
        <strain evidence="10 11">DSM 19580</strain>
    </source>
</reference>
<evidence type="ECO:0000256" key="3">
    <source>
        <dbReference type="ARBA" id="ARBA00022475"/>
    </source>
</evidence>
<keyword evidence="6 8" id="KW-1133">Transmembrane helix</keyword>
<dbReference type="SUPFAM" id="SSF103473">
    <property type="entry name" value="MFS general substrate transporter"/>
    <property type="match status" value="1"/>
</dbReference>
<accession>A0A4R3YIQ3</accession>
<evidence type="ECO:0000313" key="11">
    <source>
        <dbReference type="Proteomes" id="UP000295719"/>
    </source>
</evidence>
<dbReference type="InterPro" id="IPR036259">
    <property type="entry name" value="MFS_trans_sf"/>
</dbReference>
<keyword evidence="5 8" id="KW-0812">Transmembrane</keyword>
<comment type="caution">
    <text evidence="10">The sequence shown here is derived from an EMBL/GenBank/DDBJ whole genome shotgun (WGS) entry which is preliminary data.</text>
</comment>
<dbReference type="PANTHER" id="PTHR42718">
    <property type="entry name" value="MAJOR FACILITATOR SUPERFAMILY MULTIDRUG TRANSPORTER MFSC"/>
    <property type="match status" value="1"/>
</dbReference>
<feature type="transmembrane region" description="Helical" evidence="8">
    <location>
        <begin position="102"/>
        <end position="121"/>
    </location>
</feature>
<feature type="transmembrane region" description="Helical" evidence="8">
    <location>
        <begin position="219"/>
        <end position="239"/>
    </location>
</feature>
<dbReference type="InterPro" id="IPR011701">
    <property type="entry name" value="MFS"/>
</dbReference>
<feature type="transmembrane region" description="Helical" evidence="8">
    <location>
        <begin position="127"/>
        <end position="148"/>
    </location>
</feature>
<evidence type="ECO:0000256" key="7">
    <source>
        <dbReference type="ARBA" id="ARBA00023136"/>
    </source>
</evidence>
<dbReference type="CDD" id="cd17503">
    <property type="entry name" value="MFS_LmrB_MDR_like"/>
    <property type="match status" value="1"/>
</dbReference>
<dbReference type="Proteomes" id="UP000295719">
    <property type="component" value="Unassembled WGS sequence"/>
</dbReference>
<dbReference type="Gene3D" id="1.20.1720.10">
    <property type="entry name" value="Multidrug resistance protein D"/>
    <property type="match status" value="1"/>
</dbReference>
<dbReference type="PRINTS" id="PR01036">
    <property type="entry name" value="TCRTETB"/>
</dbReference>
<feature type="transmembrane region" description="Helical" evidence="8">
    <location>
        <begin position="418"/>
        <end position="443"/>
    </location>
</feature>
<comment type="similarity">
    <text evidence="8">Belongs to the major facilitator superfamily. TCR/Tet family.</text>
</comment>
<dbReference type="AlphaFoldDB" id="A0A4R3YIQ3"/>
<dbReference type="Gene3D" id="1.20.1250.20">
    <property type="entry name" value="MFS general substrate transporter like domains"/>
    <property type="match status" value="1"/>
</dbReference>
<keyword evidence="4" id="KW-0997">Cell inner membrane</keyword>
<dbReference type="HAMAP" id="MF_01577">
    <property type="entry name" value="MFS_MdtD"/>
    <property type="match status" value="1"/>
</dbReference>
<name>A0A4R3YIQ3_9GAMM</name>
<dbReference type="GO" id="GO:0022857">
    <property type="term" value="F:transmembrane transporter activity"/>
    <property type="evidence" value="ECO:0007669"/>
    <property type="project" value="UniProtKB-UniRule"/>
</dbReference>
<feature type="transmembrane region" description="Helical" evidence="8">
    <location>
        <begin position="70"/>
        <end position="90"/>
    </location>
</feature>
<organism evidence="10 11">
    <name type="scientific">Biostraticola tofi</name>
    <dbReference type="NCBI Taxonomy" id="466109"/>
    <lineage>
        <taxon>Bacteria</taxon>
        <taxon>Pseudomonadati</taxon>
        <taxon>Pseudomonadota</taxon>
        <taxon>Gammaproteobacteria</taxon>
        <taxon>Enterobacterales</taxon>
        <taxon>Bruguierivoracaceae</taxon>
        <taxon>Biostraticola</taxon>
    </lineage>
</organism>
<dbReference type="NCBIfam" id="NF007799">
    <property type="entry name" value="PRK10504.1"/>
    <property type="match status" value="1"/>
</dbReference>
<feature type="transmembrane region" description="Helical" evidence="8">
    <location>
        <begin position="312"/>
        <end position="333"/>
    </location>
</feature>
<dbReference type="NCBIfam" id="TIGR00711">
    <property type="entry name" value="efflux_EmrB"/>
    <property type="match status" value="1"/>
</dbReference>
<evidence type="ECO:0000259" key="9">
    <source>
        <dbReference type="PROSITE" id="PS50850"/>
    </source>
</evidence>
<keyword evidence="3 8" id="KW-1003">Cell membrane</keyword>
<dbReference type="InterPro" id="IPR023721">
    <property type="entry name" value="Multi-R_MdtD"/>
</dbReference>
<dbReference type="InterPro" id="IPR004638">
    <property type="entry name" value="EmrB-like"/>
</dbReference>
<keyword evidence="7 8" id="KW-0472">Membrane</keyword>
<evidence type="ECO:0000256" key="1">
    <source>
        <dbReference type="ARBA" id="ARBA00004429"/>
    </source>
</evidence>
<dbReference type="EMBL" id="SMCR01000014">
    <property type="protein sequence ID" value="TCV91922.1"/>
    <property type="molecule type" value="Genomic_DNA"/>
</dbReference>
<feature type="transmembrane region" description="Helical" evidence="8">
    <location>
        <begin position="353"/>
        <end position="373"/>
    </location>
</feature>
<dbReference type="FunFam" id="1.20.1720.10:FF:000001">
    <property type="entry name" value="Putative multidrug resistance protein MdtD"/>
    <property type="match status" value="1"/>
</dbReference>